<dbReference type="InterPro" id="IPR015424">
    <property type="entry name" value="PyrdxlP-dep_Trfase"/>
</dbReference>
<evidence type="ECO:0000313" key="4">
    <source>
        <dbReference type="EMBL" id="QBH14101.1"/>
    </source>
</evidence>
<keyword evidence="5" id="KW-0032">Aminotransferase</keyword>
<dbReference type="CDD" id="cd00616">
    <property type="entry name" value="AHBA_syn"/>
    <property type="match status" value="1"/>
</dbReference>
<dbReference type="EMBL" id="QLNI01000024">
    <property type="protein sequence ID" value="RAM01662.1"/>
    <property type="molecule type" value="Genomic_DNA"/>
</dbReference>
<dbReference type="GO" id="GO:0000271">
    <property type="term" value="P:polysaccharide biosynthetic process"/>
    <property type="evidence" value="ECO:0007669"/>
    <property type="project" value="TreeGrafter"/>
</dbReference>
<dbReference type="InterPro" id="IPR015422">
    <property type="entry name" value="PyrdxlP-dep_Trfase_small"/>
</dbReference>
<dbReference type="Proteomes" id="UP000293902">
    <property type="component" value="Chromosome"/>
</dbReference>
<protein>
    <submittedName>
        <fullName evidence="4 5">Aminotransferase</fullName>
    </submittedName>
</protein>
<dbReference type="Gene3D" id="3.40.640.10">
    <property type="entry name" value="Type I PLP-dependent aspartate aminotransferase-like (Major domain)"/>
    <property type="match status" value="1"/>
</dbReference>
<dbReference type="SUPFAM" id="SSF53383">
    <property type="entry name" value="PLP-dependent transferases"/>
    <property type="match status" value="1"/>
</dbReference>
<dbReference type="GO" id="GO:0008483">
    <property type="term" value="F:transaminase activity"/>
    <property type="evidence" value="ECO:0007669"/>
    <property type="project" value="UniProtKB-KW"/>
</dbReference>
<dbReference type="Pfam" id="PF01041">
    <property type="entry name" value="DegT_DnrJ_EryC1"/>
    <property type="match status" value="1"/>
</dbReference>
<sequence>MKPVLLDNNIVIDLLSDERCKRYPNSKCVVDYLKKQQSDIYISSSSLDNIAFILRYEFKSTLSHKMTSKQIKVLIELAIKDLLSTVKIAKTPSYIEIDYRDIEDSQVIASAKAIDGQVLTRDQDMIETYPDMTFHPDLFYNEVISSTTDQPSNNDEQTDKRAGSNEISPQVIPFLDLKAINKQYFNGFEQAFDRVVNSGWYIQGNEVRAFEEEFSEYCGTQHCIGVGNGLDALTLTLRAWKEMGKLKDGDEVIVPSNTYIATILAITENRLTPVLVEPDLSTYNLSPELTEKAITPRTKAILPVHLYGRLAEMPQIIDIADRHDLLVLEDAAQAHGASINGRKAGNWGDAAGFSFYPGKNLGALGDAGAVTTNDEELAQTIRTLANYGSHKKYENLYQGVNSRLDEIQAAFLKVKLKNLGREIEGRRKIAKAYLNGICNEKIVLPEWESENQHVFHLFVVQCENRDVLQRFLKEKGIQTFIHYPIPPHKQKAYTNSILKSFCSTNRLCHNLLSLPIGALISNNERKKIIDTLNNYESS</sequence>
<proteinExistence type="inferred from homology"/>
<reference evidence="5 6" key="1">
    <citation type="submission" date="2018-06" db="EMBL/GenBank/DDBJ databases">
        <title>Complete Genome Sequence of Desulfobacter hydrogenophilus (DSM3380).</title>
        <authorList>
            <person name="Marietou A."/>
            <person name="Schreiber L."/>
            <person name="Marshall I."/>
            <person name="Jorgensen B."/>
        </authorList>
    </citation>
    <scope>NUCLEOTIDE SEQUENCE [LARGE SCALE GENOMIC DNA]</scope>
    <source>
        <strain evidence="5 6">DSM 3380</strain>
    </source>
</reference>
<dbReference type="PANTHER" id="PTHR30244:SF36">
    <property type="entry name" value="3-OXO-GLUCOSE-6-PHOSPHATE:GLUTAMATE AMINOTRANSFERASE"/>
    <property type="match status" value="1"/>
</dbReference>
<evidence type="ECO:0000313" key="5">
    <source>
        <dbReference type="EMBL" id="RAM01662.1"/>
    </source>
</evidence>
<comment type="similarity">
    <text evidence="2 3">Belongs to the DegT/DnrJ/EryC1 family.</text>
</comment>
<dbReference type="Gene3D" id="3.90.1150.10">
    <property type="entry name" value="Aspartate Aminotransferase, domain 1"/>
    <property type="match status" value="1"/>
</dbReference>
<dbReference type="Proteomes" id="UP000248798">
    <property type="component" value="Unassembled WGS sequence"/>
</dbReference>
<evidence type="ECO:0000256" key="3">
    <source>
        <dbReference type="RuleBase" id="RU004508"/>
    </source>
</evidence>
<keyword evidence="1 3" id="KW-0663">Pyridoxal phosphate</keyword>
<organism evidence="5 6">
    <name type="scientific">Desulfobacter hydrogenophilus</name>
    <dbReference type="NCBI Taxonomy" id="2291"/>
    <lineage>
        <taxon>Bacteria</taxon>
        <taxon>Pseudomonadati</taxon>
        <taxon>Thermodesulfobacteriota</taxon>
        <taxon>Desulfobacteria</taxon>
        <taxon>Desulfobacterales</taxon>
        <taxon>Desulfobacteraceae</taxon>
        <taxon>Desulfobacter</taxon>
    </lineage>
</organism>
<dbReference type="GO" id="GO:0030170">
    <property type="term" value="F:pyridoxal phosphate binding"/>
    <property type="evidence" value="ECO:0007669"/>
    <property type="project" value="TreeGrafter"/>
</dbReference>
<dbReference type="RefSeq" id="WP_111957296.1">
    <property type="nucleotide sequence ID" value="NZ_JAAGRP010000093.1"/>
</dbReference>
<keyword evidence="7" id="KW-1185">Reference proteome</keyword>
<dbReference type="InterPro" id="IPR000653">
    <property type="entry name" value="DegT/StrS_aminotransferase"/>
</dbReference>
<dbReference type="InterPro" id="IPR015421">
    <property type="entry name" value="PyrdxlP-dep_Trfase_major"/>
</dbReference>
<keyword evidence="5" id="KW-0808">Transferase</keyword>
<evidence type="ECO:0000313" key="6">
    <source>
        <dbReference type="Proteomes" id="UP000248798"/>
    </source>
</evidence>
<dbReference type="OrthoDB" id="9771070at2"/>
<reference evidence="4 7" key="2">
    <citation type="submission" date="2019-02" db="EMBL/GenBank/DDBJ databases">
        <title>Complete genome sequence of Desulfobacter hydrogenophilus AcRS1.</title>
        <authorList>
            <person name="Marietou A."/>
            <person name="Lund M.B."/>
            <person name="Marshall I.P.G."/>
            <person name="Schreiber L."/>
            <person name="Jorgensen B."/>
        </authorList>
    </citation>
    <scope>NUCLEOTIDE SEQUENCE [LARGE SCALE GENOMIC DNA]</scope>
    <source>
        <strain evidence="4 7">AcRS1</strain>
    </source>
</reference>
<gene>
    <name evidence="5" type="ORF">DO021_12860</name>
    <name evidence="4" type="ORF">EYB58_14925</name>
</gene>
<dbReference type="AlphaFoldDB" id="A0A328FE02"/>
<accession>A0A328FE02</accession>
<name>A0A328FE02_9BACT</name>
<dbReference type="EMBL" id="CP036313">
    <property type="protein sequence ID" value="QBH14101.1"/>
    <property type="molecule type" value="Genomic_DNA"/>
</dbReference>
<dbReference type="PANTHER" id="PTHR30244">
    <property type="entry name" value="TRANSAMINASE"/>
    <property type="match status" value="1"/>
</dbReference>
<dbReference type="SUPFAM" id="SSF88723">
    <property type="entry name" value="PIN domain-like"/>
    <property type="match status" value="1"/>
</dbReference>
<evidence type="ECO:0000256" key="2">
    <source>
        <dbReference type="ARBA" id="ARBA00037999"/>
    </source>
</evidence>
<dbReference type="InterPro" id="IPR029060">
    <property type="entry name" value="PIN-like_dom_sf"/>
</dbReference>
<evidence type="ECO:0000313" key="7">
    <source>
        <dbReference type="Proteomes" id="UP000293902"/>
    </source>
</evidence>
<evidence type="ECO:0000256" key="1">
    <source>
        <dbReference type="ARBA" id="ARBA00022898"/>
    </source>
</evidence>